<proteinExistence type="predicted"/>
<evidence type="ECO:0000256" key="1">
    <source>
        <dbReference type="SAM" id="MobiDB-lite"/>
    </source>
</evidence>
<feature type="compositionally biased region" description="Low complexity" evidence="1">
    <location>
        <begin position="13"/>
        <end position="28"/>
    </location>
</feature>
<evidence type="ECO:0000313" key="2">
    <source>
        <dbReference type="EMBL" id="SBS78571.1"/>
    </source>
</evidence>
<gene>
    <name evidence="2" type="ORF">MHPYR_60059</name>
</gene>
<name>A0A1Y5PQY4_9MYCO</name>
<organism evidence="2">
    <name type="scientific">uncultured Mycobacterium sp</name>
    <dbReference type="NCBI Taxonomy" id="171292"/>
    <lineage>
        <taxon>Bacteria</taxon>
        <taxon>Bacillati</taxon>
        <taxon>Actinomycetota</taxon>
        <taxon>Actinomycetes</taxon>
        <taxon>Mycobacteriales</taxon>
        <taxon>Mycobacteriaceae</taxon>
        <taxon>Mycobacterium</taxon>
        <taxon>environmental samples</taxon>
    </lineage>
</organism>
<accession>A0A1Y5PQY4</accession>
<sequence>MVERSRRQEAGAHNHPAGAAGADSYRAGAAGSHRAVAEGVAAEGSSPAGDLAVVQSWHAFHFRVITWGEAA</sequence>
<feature type="region of interest" description="Disordered" evidence="1">
    <location>
        <begin position="1"/>
        <end position="28"/>
    </location>
</feature>
<dbReference type="AlphaFoldDB" id="A0A1Y5PQY4"/>
<dbReference type="EMBL" id="FLQS01000056">
    <property type="protein sequence ID" value="SBS78571.1"/>
    <property type="molecule type" value="Genomic_DNA"/>
</dbReference>
<reference evidence="2" key="1">
    <citation type="submission" date="2016-03" db="EMBL/GenBank/DDBJ databases">
        <authorList>
            <person name="Ploux O."/>
        </authorList>
    </citation>
    <scope>NUCLEOTIDE SEQUENCE</scope>
    <source>
        <strain evidence="2">UC10</strain>
    </source>
</reference>
<feature type="compositionally biased region" description="Basic and acidic residues" evidence="1">
    <location>
        <begin position="1"/>
        <end position="12"/>
    </location>
</feature>
<protein>
    <submittedName>
        <fullName evidence="2">Uncharacterized protein</fullName>
    </submittedName>
</protein>